<dbReference type="NCBIfam" id="TIGR04306">
    <property type="entry name" value="salvage_TenA"/>
    <property type="match status" value="1"/>
</dbReference>
<dbReference type="Pfam" id="PF03070">
    <property type="entry name" value="TENA_THI-4"/>
    <property type="match status" value="1"/>
</dbReference>
<protein>
    <recommendedName>
        <fullName evidence="1">Aminopyrimidine aminohydrolase</fullName>
        <ecNumber evidence="1">3.5.99.2</ecNumber>
    </recommendedName>
</protein>
<comment type="pathway">
    <text evidence="1">Cofactor biosynthesis; thiamine diphosphate biosynthesis.</text>
</comment>
<dbReference type="EMBL" id="QVXO01000028">
    <property type="protein sequence ID" value="RPJ90312.1"/>
    <property type="molecule type" value="Genomic_DNA"/>
</dbReference>
<dbReference type="InterPro" id="IPR027574">
    <property type="entry name" value="Thiaminase_II"/>
</dbReference>
<dbReference type="Proteomes" id="UP000285324">
    <property type="component" value="Unassembled WGS sequence"/>
</dbReference>
<dbReference type="InterPro" id="IPR004305">
    <property type="entry name" value="Thiaminase-2/PQQC"/>
</dbReference>
<evidence type="ECO:0000313" key="3">
    <source>
        <dbReference type="EMBL" id="RPJ90312.1"/>
    </source>
</evidence>
<dbReference type="InterPro" id="IPR016084">
    <property type="entry name" value="Haem_Oase-like_multi-hlx"/>
</dbReference>
<evidence type="ECO:0000256" key="1">
    <source>
        <dbReference type="RuleBase" id="RU363093"/>
    </source>
</evidence>
<keyword evidence="1" id="KW-0378">Hydrolase</keyword>
<accession>A0A424WAK5</accession>
<dbReference type="GO" id="GO:0009229">
    <property type="term" value="P:thiamine diphosphate biosynthetic process"/>
    <property type="evidence" value="ECO:0007669"/>
    <property type="project" value="UniProtKB-UniPathway"/>
</dbReference>
<evidence type="ECO:0000313" key="4">
    <source>
        <dbReference type="Proteomes" id="UP000285324"/>
    </source>
</evidence>
<sequence length="220" mass="24446">MSFSSDAWARNAALYETTRDMPFNRELASGQLDENAFKHYMIQDAHYLVAFGRALAIASAKADDADGVVQFADAAKGAVVAERTLHAGFLKQFGIDDATFEATPLTPACHHYTSYLIATAWSAPYPVALAALLPCFWIYAEIGREIHARAAQPNPYSAWIEAYACEDFHALVRRVITTVDRVAEKASAETLAQMHAAYTRAAQLEWMFWDSAYRQDGWPV</sequence>
<dbReference type="AlphaFoldDB" id="A0A424WAK5"/>
<dbReference type="EC" id="3.5.99.2" evidence="1"/>
<dbReference type="RefSeq" id="WP_118933250.1">
    <property type="nucleotide sequence ID" value="NZ_CP061008.1"/>
</dbReference>
<dbReference type="UniPathway" id="UPA00060"/>
<comment type="similarity">
    <text evidence="1">Belongs to the TenA family.</text>
</comment>
<dbReference type="SUPFAM" id="SSF48613">
    <property type="entry name" value="Heme oxygenase-like"/>
    <property type="match status" value="1"/>
</dbReference>
<proteinExistence type="inferred from homology"/>
<evidence type="ECO:0000259" key="2">
    <source>
        <dbReference type="Pfam" id="PF03070"/>
    </source>
</evidence>
<dbReference type="PANTHER" id="PTHR43198">
    <property type="entry name" value="BIFUNCTIONAL TH2 PROTEIN"/>
    <property type="match status" value="1"/>
</dbReference>
<organism evidence="3 4">
    <name type="scientific">Alcaligenes xylosoxydans xylosoxydans</name>
    <name type="common">Achromobacter xylosoxidans</name>
    <dbReference type="NCBI Taxonomy" id="85698"/>
    <lineage>
        <taxon>Bacteria</taxon>
        <taxon>Pseudomonadati</taxon>
        <taxon>Pseudomonadota</taxon>
        <taxon>Betaproteobacteria</taxon>
        <taxon>Burkholderiales</taxon>
        <taxon>Alcaligenaceae</taxon>
        <taxon>Achromobacter</taxon>
    </lineage>
</organism>
<dbReference type="GO" id="GO:0009228">
    <property type="term" value="P:thiamine biosynthetic process"/>
    <property type="evidence" value="ECO:0007669"/>
    <property type="project" value="UniProtKB-KW"/>
</dbReference>
<dbReference type="GO" id="GO:0005829">
    <property type="term" value="C:cytosol"/>
    <property type="evidence" value="ECO:0007669"/>
    <property type="project" value="TreeGrafter"/>
</dbReference>
<comment type="function">
    <text evidence="1">Catalyzes an amino-pyrimidine hydrolysis reaction at the C5' of the pyrimidine moiety of thiamine compounds, a reaction that is part of a thiamine salvage pathway.</text>
</comment>
<dbReference type="PANTHER" id="PTHR43198:SF2">
    <property type="entry name" value="SI:CH1073-67J19.1-RELATED"/>
    <property type="match status" value="1"/>
</dbReference>
<comment type="caution">
    <text evidence="3">The sequence shown here is derived from an EMBL/GenBank/DDBJ whole genome shotgun (WGS) entry which is preliminary data.</text>
</comment>
<dbReference type="CDD" id="cd19365">
    <property type="entry name" value="TenA_C-like"/>
    <property type="match status" value="1"/>
</dbReference>
<name>A0A424WAK5_ALCXX</name>
<dbReference type="InterPro" id="IPR050967">
    <property type="entry name" value="Thiamine_Salvage_TenA"/>
</dbReference>
<comment type="catalytic activity">
    <reaction evidence="1">
        <text>thiamine + H2O = 5-(2-hydroxyethyl)-4-methylthiazole + 4-amino-5-hydroxymethyl-2-methylpyrimidine + H(+)</text>
        <dbReference type="Rhea" id="RHEA:17509"/>
        <dbReference type="ChEBI" id="CHEBI:15377"/>
        <dbReference type="ChEBI" id="CHEBI:15378"/>
        <dbReference type="ChEBI" id="CHEBI:16892"/>
        <dbReference type="ChEBI" id="CHEBI:17957"/>
        <dbReference type="ChEBI" id="CHEBI:18385"/>
        <dbReference type="EC" id="3.5.99.2"/>
    </reaction>
</comment>
<dbReference type="Gene3D" id="1.20.910.10">
    <property type="entry name" value="Heme oxygenase-like"/>
    <property type="match status" value="1"/>
</dbReference>
<keyword evidence="1" id="KW-0784">Thiamine biosynthesis</keyword>
<feature type="domain" description="Thiaminase-2/PQQC" evidence="2">
    <location>
        <begin position="22"/>
        <end position="214"/>
    </location>
</feature>
<gene>
    <name evidence="3" type="primary">tenA</name>
    <name evidence="3" type="ORF">DY367_18435</name>
</gene>
<comment type="catalytic activity">
    <reaction evidence="1">
        <text>4-amino-5-aminomethyl-2-methylpyrimidine + H2O = 4-amino-5-hydroxymethyl-2-methylpyrimidine + NH4(+)</text>
        <dbReference type="Rhea" id="RHEA:31799"/>
        <dbReference type="ChEBI" id="CHEBI:15377"/>
        <dbReference type="ChEBI" id="CHEBI:16892"/>
        <dbReference type="ChEBI" id="CHEBI:28938"/>
        <dbReference type="ChEBI" id="CHEBI:63416"/>
        <dbReference type="EC" id="3.5.99.2"/>
    </reaction>
</comment>
<dbReference type="OrthoDB" id="34166at2"/>
<reference evidence="3 4" key="1">
    <citation type="submission" date="2018-08" db="EMBL/GenBank/DDBJ databases">
        <title>Achromobacter xylosoxidans Genome sequencing and assembly.</title>
        <authorList>
            <person name="Wang R."/>
            <person name="Rensing C."/>
            <person name="Li Y."/>
        </authorList>
    </citation>
    <scope>NUCLEOTIDE SEQUENCE [LARGE SCALE GENOMIC DNA]</scope>
    <source>
        <strain evidence="3 4">GD003A</strain>
    </source>
</reference>
<dbReference type="GO" id="GO:0050334">
    <property type="term" value="F:thiaminase activity"/>
    <property type="evidence" value="ECO:0007669"/>
    <property type="project" value="UniProtKB-EC"/>
</dbReference>